<proteinExistence type="inferred from homology"/>
<dbReference type="GO" id="GO:0005634">
    <property type="term" value="C:nucleus"/>
    <property type="evidence" value="ECO:0007669"/>
    <property type="project" value="TreeGrafter"/>
</dbReference>
<dbReference type="InterPro" id="IPR002905">
    <property type="entry name" value="Trm1"/>
</dbReference>
<dbReference type="EC" id="2.1.1.216" evidence="7 10"/>
<keyword evidence="12" id="KW-0732">Signal</keyword>
<evidence type="ECO:0000256" key="10">
    <source>
        <dbReference type="PROSITE-ProRule" id="PRU00958"/>
    </source>
</evidence>
<evidence type="ECO:0000256" key="4">
    <source>
        <dbReference type="ARBA" id="ARBA00022691"/>
    </source>
</evidence>
<comment type="similarity">
    <text evidence="10">Belongs to the class I-like SAM-binding methyltransferase superfamily. Trm1 family.</text>
</comment>
<evidence type="ECO:0000256" key="6">
    <source>
        <dbReference type="ARBA" id="ARBA00022884"/>
    </source>
</evidence>
<feature type="chain" id="PRO_5005488796" description="tRNA (guanine(26)-N(2))-dimethyltransferase" evidence="12">
    <location>
        <begin position="20"/>
        <end position="558"/>
    </location>
</feature>
<evidence type="ECO:0000256" key="9">
    <source>
        <dbReference type="ARBA" id="ARBA00074266"/>
    </source>
</evidence>
<feature type="compositionally biased region" description="Basic residues" evidence="11">
    <location>
        <begin position="542"/>
        <end position="558"/>
    </location>
</feature>
<dbReference type="EMBL" id="HACA01020579">
    <property type="protein sequence ID" value="CDW37940.1"/>
    <property type="molecule type" value="Transcribed_RNA"/>
</dbReference>
<evidence type="ECO:0000256" key="12">
    <source>
        <dbReference type="SAM" id="SignalP"/>
    </source>
</evidence>
<evidence type="ECO:0000313" key="13">
    <source>
        <dbReference type="EMBL" id="CDW37940.1"/>
    </source>
</evidence>
<evidence type="ECO:0000256" key="8">
    <source>
        <dbReference type="ARBA" id="ARBA00051897"/>
    </source>
</evidence>
<dbReference type="FunFam" id="3.30.56.70:FF:000001">
    <property type="entry name" value="tRNA (guanine(26)-N(2))-dimethyltransferase"/>
    <property type="match status" value="1"/>
</dbReference>
<dbReference type="Gene3D" id="3.30.56.70">
    <property type="entry name" value="N2,N2-dimethylguanosine tRNA methyltransferase, C-terminal domain"/>
    <property type="match status" value="1"/>
</dbReference>
<dbReference type="NCBIfam" id="TIGR00308">
    <property type="entry name" value="TRM1"/>
    <property type="match status" value="1"/>
</dbReference>
<dbReference type="PANTHER" id="PTHR10631:SF3">
    <property type="entry name" value="TRNA (GUANINE(26)-N(2))-DIMETHYLTRANSFERASE"/>
    <property type="match status" value="1"/>
</dbReference>
<dbReference type="Gene3D" id="3.40.50.150">
    <property type="entry name" value="Vaccinia Virus protein VP39"/>
    <property type="match status" value="1"/>
</dbReference>
<dbReference type="GO" id="GO:0160104">
    <property type="term" value="F:tRNA (guanine(26)-N2)-dimethyltransferase activity"/>
    <property type="evidence" value="ECO:0007669"/>
    <property type="project" value="UniProtKB-UniRule"/>
</dbReference>
<keyword evidence="3 10" id="KW-0808">Transferase</keyword>
<dbReference type="Pfam" id="PF02005">
    <property type="entry name" value="TRM"/>
    <property type="match status" value="1"/>
</dbReference>
<dbReference type="PANTHER" id="PTHR10631">
    <property type="entry name" value="N 2 ,N 2 -DIMETHYLGUANOSINE TRNA METHYLTRANSFERASE"/>
    <property type="match status" value="1"/>
</dbReference>
<comment type="catalytic activity">
    <reaction evidence="8 10">
        <text>guanosine(26) in tRNA + 2 S-adenosyl-L-methionine = N(2)-dimethylguanosine(26) in tRNA + 2 S-adenosyl-L-homocysteine + 2 H(+)</text>
        <dbReference type="Rhea" id="RHEA:43140"/>
        <dbReference type="Rhea" id="RHEA-COMP:10359"/>
        <dbReference type="Rhea" id="RHEA-COMP:10360"/>
        <dbReference type="ChEBI" id="CHEBI:15378"/>
        <dbReference type="ChEBI" id="CHEBI:57856"/>
        <dbReference type="ChEBI" id="CHEBI:59789"/>
        <dbReference type="ChEBI" id="CHEBI:74269"/>
        <dbReference type="ChEBI" id="CHEBI:74513"/>
        <dbReference type="EC" id="2.1.1.216"/>
    </reaction>
</comment>
<dbReference type="SUPFAM" id="SSF53335">
    <property type="entry name" value="S-adenosyl-L-methionine-dependent methyltransferases"/>
    <property type="match status" value="1"/>
</dbReference>
<organism evidence="13">
    <name type="scientific">Lepeophtheirus salmonis</name>
    <name type="common">Salmon louse</name>
    <name type="synonym">Caligus salmonis</name>
    <dbReference type="NCBI Taxonomy" id="72036"/>
    <lineage>
        <taxon>Eukaryota</taxon>
        <taxon>Metazoa</taxon>
        <taxon>Ecdysozoa</taxon>
        <taxon>Arthropoda</taxon>
        <taxon>Crustacea</taxon>
        <taxon>Multicrustacea</taxon>
        <taxon>Hexanauplia</taxon>
        <taxon>Copepoda</taxon>
        <taxon>Siphonostomatoida</taxon>
        <taxon>Caligidae</taxon>
        <taxon>Lepeophtheirus</taxon>
    </lineage>
</organism>
<keyword evidence="4 10" id="KW-0949">S-adenosyl-L-methionine</keyword>
<feature type="non-terminal residue" evidence="13">
    <location>
        <position position="558"/>
    </location>
</feature>
<dbReference type="GO" id="GO:0000049">
    <property type="term" value="F:tRNA binding"/>
    <property type="evidence" value="ECO:0007669"/>
    <property type="project" value="UniProtKB-UniRule"/>
</dbReference>
<evidence type="ECO:0000256" key="5">
    <source>
        <dbReference type="ARBA" id="ARBA00022694"/>
    </source>
</evidence>
<sequence>SGATWFVYIFIIQFKINLAIDDNPSFITQGSFGNQFHICVQFVVRLNSRMVSDVENGETVVQEGKAVLGVMGNHGVFYNPVQQFNRDISIHVIQSYINEKLGLGPIEDVLEKRGIKREADGIQILEALSASGLRSIRYAKELAGIKKITANDWSQAAVACITKNAISNGVDDIITPSQGDATAVMYANKKTKFDVVDLDPYGSPTPFLDSAVQCLSDGGLLCVTCTDMAVLCGNAADSCRAKYGSISLRSKGCHEMALRIVLNSIETHANRYGRYIEPLLSLSVDFYVRLFVRVRVGQNLAKSSIAKVGNVFVCTGCESFHTIRSGSYVSGPGSKLKLTHGPPVGKECNYCGHSHVMGGPFWLDPIHNRSFVSDLISSLKNDMAKDRYGTYKRMLGILSVVEEELPDVPLYYIHDRLSSLVRAGSGKINEIRSAILNGGFRVSQSHCHRLAIKTDAPSDFIWDMMRAWKHKYPTSKETKEPVAIAILSKESSNKISFEMHPNANPVSREAQLVRFQINPEKNWGPKMKSTTSICPDEENEKRKRNQGKYTKNKRKKLE</sequence>
<evidence type="ECO:0000256" key="1">
    <source>
        <dbReference type="ARBA" id="ARBA00022555"/>
    </source>
</evidence>
<dbReference type="OrthoDB" id="6349953at2759"/>
<evidence type="ECO:0000256" key="11">
    <source>
        <dbReference type="SAM" id="MobiDB-lite"/>
    </source>
</evidence>
<dbReference type="GO" id="GO:0002940">
    <property type="term" value="P:tRNA N2-guanine methylation"/>
    <property type="evidence" value="ECO:0007669"/>
    <property type="project" value="TreeGrafter"/>
</dbReference>
<dbReference type="InterPro" id="IPR042296">
    <property type="entry name" value="tRNA_met_Trm1_C"/>
</dbReference>
<dbReference type="FunFam" id="3.40.50.150:FF:000051">
    <property type="entry name" value="tRNA (guanine(26)-N(2))-dimethyltransferase"/>
    <property type="match status" value="1"/>
</dbReference>
<keyword evidence="5 10" id="KW-0819">tRNA processing</keyword>
<keyword evidence="2 10" id="KW-0489">Methyltransferase</keyword>
<dbReference type="PROSITE" id="PS51626">
    <property type="entry name" value="SAM_MT_TRM1"/>
    <property type="match status" value="1"/>
</dbReference>
<feature type="signal peptide" evidence="12">
    <location>
        <begin position="1"/>
        <end position="19"/>
    </location>
</feature>
<evidence type="ECO:0000256" key="3">
    <source>
        <dbReference type="ARBA" id="ARBA00022679"/>
    </source>
</evidence>
<dbReference type="AlphaFoldDB" id="A0A0K2UIS6"/>
<feature type="non-terminal residue" evidence="13">
    <location>
        <position position="1"/>
    </location>
</feature>
<keyword evidence="1 10" id="KW-0820">tRNA-binding</keyword>
<feature type="region of interest" description="Disordered" evidence="11">
    <location>
        <begin position="517"/>
        <end position="558"/>
    </location>
</feature>
<keyword evidence="6 10" id="KW-0694">RNA-binding</keyword>
<protein>
    <recommendedName>
        <fullName evidence="9 10">tRNA (guanine(26)-N(2))-dimethyltransferase</fullName>
        <ecNumber evidence="7 10">2.1.1.216</ecNumber>
    </recommendedName>
</protein>
<dbReference type="InterPro" id="IPR029063">
    <property type="entry name" value="SAM-dependent_MTases_sf"/>
</dbReference>
<accession>A0A0K2UIS6</accession>
<reference evidence="13" key="1">
    <citation type="submission" date="2014-05" db="EMBL/GenBank/DDBJ databases">
        <authorList>
            <person name="Chronopoulou M."/>
        </authorList>
    </citation>
    <scope>NUCLEOTIDE SEQUENCE</scope>
    <source>
        <tissue evidence="13">Whole organism</tissue>
    </source>
</reference>
<evidence type="ECO:0000256" key="2">
    <source>
        <dbReference type="ARBA" id="ARBA00022603"/>
    </source>
</evidence>
<evidence type="ECO:0000256" key="7">
    <source>
        <dbReference type="ARBA" id="ARBA00039099"/>
    </source>
</evidence>
<name>A0A0K2UIS6_LEPSM</name>